<name>A0A2H3DJ66_ARMGA</name>
<proteinExistence type="predicted"/>
<dbReference type="EMBL" id="KZ293652">
    <property type="protein sequence ID" value="PBK95265.1"/>
    <property type="molecule type" value="Genomic_DNA"/>
</dbReference>
<organism evidence="1 2">
    <name type="scientific">Armillaria gallica</name>
    <name type="common">Bulbous honey fungus</name>
    <name type="synonym">Armillaria bulbosa</name>
    <dbReference type="NCBI Taxonomy" id="47427"/>
    <lineage>
        <taxon>Eukaryota</taxon>
        <taxon>Fungi</taxon>
        <taxon>Dikarya</taxon>
        <taxon>Basidiomycota</taxon>
        <taxon>Agaricomycotina</taxon>
        <taxon>Agaricomycetes</taxon>
        <taxon>Agaricomycetidae</taxon>
        <taxon>Agaricales</taxon>
        <taxon>Marasmiineae</taxon>
        <taxon>Physalacriaceae</taxon>
        <taxon>Armillaria</taxon>
    </lineage>
</organism>
<dbReference type="AlphaFoldDB" id="A0A2H3DJ66"/>
<evidence type="ECO:0000313" key="1">
    <source>
        <dbReference type="EMBL" id="PBK95265.1"/>
    </source>
</evidence>
<dbReference type="InParanoid" id="A0A2H3DJ66"/>
<dbReference type="Proteomes" id="UP000217790">
    <property type="component" value="Unassembled WGS sequence"/>
</dbReference>
<keyword evidence="2" id="KW-1185">Reference proteome</keyword>
<evidence type="ECO:0000313" key="2">
    <source>
        <dbReference type="Proteomes" id="UP000217790"/>
    </source>
</evidence>
<dbReference type="OrthoDB" id="3118209at2759"/>
<protein>
    <submittedName>
        <fullName evidence="1">Uncharacterized protein</fullName>
    </submittedName>
</protein>
<accession>A0A2H3DJ66</accession>
<gene>
    <name evidence="1" type="ORF">ARMGADRAFT_1061943</name>
</gene>
<reference evidence="2" key="1">
    <citation type="journal article" date="2017" name="Nat. Ecol. Evol.">
        <title>Genome expansion and lineage-specific genetic innovations in the forest pathogenic fungi Armillaria.</title>
        <authorList>
            <person name="Sipos G."/>
            <person name="Prasanna A.N."/>
            <person name="Walter M.C."/>
            <person name="O'Connor E."/>
            <person name="Balint B."/>
            <person name="Krizsan K."/>
            <person name="Kiss B."/>
            <person name="Hess J."/>
            <person name="Varga T."/>
            <person name="Slot J."/>
            <person name="Riley R."/>
            <person name="Boka B."/>
            <person name="Rigling D."/>
            <person name="Barry K."/>
            <person name="Lee J."/>
            <person name="Mihaltcheva S."/>
            <person name="LaButti K."/>
            <person name="Lipzen A."/>
            <person name="Waldron R."/>
            <person name="Moloney N.M."/>
            <person name="Sperisen C."/>
            <person name="Kredics L."/>
            <person name="Vagvoelgyi C."/>
            <person name="Patrignani A."/>
            <person name="Fitzpatrick D."/>
            <person name="Nagy I."/>
            <person name="Doyle S."/>
            <person name="Anderson J.B."/>
            <person name="Grigoriev I.V."/>
            <person name="Gueldener U."/>
            <person name="Muensterkoetter M."/>
            <person name="Nagy L.G."/>
        </authorList>
    </citation>
    <scope>NUCLEOTIDE SEQUENCE [LARGE SCALE GENOMIC DNA]</scope>
    <source>
        <strain evidence="2">Ar21-2</strain>
    </source>
</reference>
<sequence>MHPSNDQRKVLAKLCMHVASTFEIGRRKKEKPEIDGDGNCWTIYVLNQVDHLVSEVDGIIVSQGGIPRHGLFVQDRGREECDCYGTEPLLRSAAMVKPHHEYSLTASAVGTEWEKEEMLLLRTLHKISLFFDVHINQRIGFSVPGCYPNADIYTLEEPLSNLSIGYNRFPSMANQ</sequence>